<dbReference type="SUPFAM" id="SSF47699">
    <property type="entry name" value="Bifunctional inhibitor/lipid-transfer protein/seed storage 2S albumin"/>
    <property type="match status" value="1"/>
</dbReference>
<dbReference type="EMBL" id="BAABME010012253">
    <property type="protein sequence ID" value="GAA0184900.1"/>
    <property type="molecule type" value="Genomic_DNA"/>
</dbReference>
<evidence type="ECO:0000256" key="3">
    <source>
        <dbReference type="ARBA" id="ARBA00038300"/>
    </source>
</evidence>
<protein>
    <recommendedName>
        <fullName evidence="5">Bifunctional inhibitor/plant lipid transfer protein/seed storage helical domain-containing protein</fullName>
    </recommendedName>
</protein>
<dbReference type="Gene3D" id="1.10.110.10">
    <property type="entry name" value="Plant lipid-transfer and hydrophobic proteins"/>
    <property type="match status" value="1"/>
</dbReference>
<name>A0AAV3RVK5_LITER</name>
<evidence type="ECO:0000256" key="1">
    <source>
        <dbReference type="ARBA" id="ARBA00004613"/>
    </source>
</evidence>
<reference evidence="6 7" key="1">
    <citation type="submission" date="2024-01" db="EMBL/GenBank/DDBJ databases">
        <title>The complete chloroplast genome sequence of Lithospermum erythrorhizon: insights into the phylogenetic relationship among Boraginaceae species and the maternal lineages of purple gromwells.</title>
        <authorList>
            <person name="Okada T."/>
            <person name="Watanabe K."/>
        </authorList>
    </citation>
    <scope>NUCLEOTIDE SEQUENCE [LARGE SCALE GENOMIC DNA]</scope>
</reference>
<keyword evidence="7" id="KW-1185">Reference proteome</keyword>
<dbReference type="GO" id="GO:0005576">
    <property type="term" value="C:extracellular region"/>
    <property type="evidence" value="ECO:0007669"/>
    <property type="project" value="UniProtKB-SubCell"/>
</dbReference>
<dbReference type="InterPro" id="IPR016140">
    <property type="entry name" value="Bifunc_inhib/LTP/seed_store"/>
</dbReference>
<sequence length="103" mass="10516">MAAVKSVFSSFSSLLVILILAVVVQSQVGLLAEAQQSCSAAAGNLTLCTPFVVPGSSSANATPSRECCGALQAIAPDCLCNTVRITAHLPTRCNLPPLSCPQN</sequence>
<organism evidence="6 7">
    <name type="scientific">Lithospermum erythrorhizon</name>
    <name type="common">Purple gromwell</name>
    <name type="synonym">Lithospermum officinale var. erythrorhizon</name>
    <dbReference type="NCBI Taxonomy" id="34254"/>
    <lineage>
        <taxon>Eukaryota</taxon>
        <taxon>Viridiplantae</taxon>
        <taxon>Streptophyta</taxon>
        <taxon>Embryophyta</taxon>
        <taxon>Tracheophyta</taxon>
        <taxon>Spermatophyta</taxon>
        <taxon>Magnoliopsida</taxon>
        <taxon>eudicotyledons</taxon>
        <taxon>Gunneridae</taxon>
        <taxon>Pentapetalae</taxon>
        <taxon>asterids</taxon>
        <taxon>lamiids</taxon>
        <taxon>Boraginales</taxon>
        <taxon>Boraginaceae</taxon>
        <taxon>Boraginoideae</taxon>
        <taxon>Lithospermeae</taxon>
        <taxon>Lithospermum</taxon>
    </lineage>
</organism>
<evidence type="ECO:0000256" key="4">
    <source>
        <dbReference type="SAM" id="SignalP"/>
    </source>
</evidence>
<keyword evidence="2" id="KW-0964">Secreted</keyword>
<dbReference type="PANTHER" id="PTHR35501">
    <property type="entry name" value="PROTEIN YY1"/>
    <property type="match status" value="1"/>
</dbReference>
<evidence type="ECO:0000259" key="5">
    <source>
        <dbReference type="SMART" id="SM00499"/>
    </source>
</evidence>
<proteinExistence type="inferred from homology"/>
<gene>
    <name evidence="6" type="ORF">LIER_32188</name>
</gene>
<feature type="chain" id="PRO_5043584877" description="Bifunctional inhibitor/plant lipid transfer protein/seed storage helical domain-containing protein" evidence="4">
    <location>
        <begin position="27"/>
        <end position="103"/>
    </location>
</feature>
<evidence type="ECO:0000313" key="6">
    <source>
        <dbReference type="EMBL" id="GAA0184900.1"/>
    </source>
</evidence>
<evidence type="ECO:0000313" key="7">
    <source>
        <dbReference type="Proteomes" id="UP001454036"/>
    </source>
</evidence>
<feature type="domain" description="Bifunctional inhibitor/plant lipid transfer protein/seed storage helical" evidence="5">
    <location>
        <begin position="38"/>
        <end position="100"/>
    </location>
</feature>
<dbReference type="AlphaFoldDB" id="A0AAV3RVK5"/>
<dbReference type="SMART" id="SM00499">
    <property type="entry name" value="AAI"/>
    <property type="match status" value="1"/>
</dbReference>
<accession>A0AAV3RVK5</accession>
<feature type="signal peptide" evidence="4">
    <location>
        <begin position="1"/>
        <end position="26"/>
    </location>
</feature>
<dbReference type="PANTHER" id="PTHR35501:SF3">
    <property type="entry name" value="PROTEIN YY1"/>
    <property type="match status" value="1"/>
</dbReference>
<comment type="caution">
    <text evidence="6">The sequence shown here is derived from an EMBL/GenBank/DDBJ whole genome shotgun (WGS) entry which is preliminary data.</text>
</comment>
<dbReference type="InterPro" id="IPR036312">
    <property type="entry name" value="Bifun_inhib/LTP/seed_sf"/>
</dbReference>
<dbReference type="Pfam" id="PF14368">
    <property type="entry name" value="LTP_2"/>
    <property type="match status" value="1"/>
</dbReference>
<keyword evidence="4" id="KW-0732">Signal</keyword>
<evidence type="ECO:0000256" key="2">
    <source>
        <dbReference type="ARBA" id="ARBA00022525"/>
    </source>
</evidence>
<dbReference type="Proteomes" id="UP001454036">
    <property type="component" value="Unassembled WGS sequence"/>
</dbReference>
<comment type="subcellular location">
    <subcellularLocation>
        <location evidence="1">Secreted</location>
    </subcellularLocation>
</comment>
<comment type="similarity">
    <text evidence="3">Belongs to the A9/FIL1 family.</text>
</comment>